<accession>A0A2T7NIU0</accession>
<dbReference type="FunFam" id="3.30.160.60:FF:000081">
    <property type="entry name" value="Zinc finger homeobox protein 4"/>
    <property type="match status" value="1"/>
</dbReference>
<evidence type="ECO:0000259" key="11">
    <source>
        <dbReference type="PROSITE" id="PS50157"/>
    </source>
</evidence>
<dbReference type="OrthoDB" id="6417226at2759"/>
<dbReference type="GO" id="GO:0008270">
    <property type="term" value="F:zinc ion binding"/>
    <property type="evidence" value="ECO:0007669"/>
    <property type="project" value="UniProtKB-KW"/>
</dbReference>
<comment type="subcellular location">
    <subcellularLocation>
        <location evidence="1">Nucleus</location>
    </subcellularLocation>
</comment>
<dbReference type="Gene3D" id="3.30.160.60">
    <property type="entry name" value="Classic Zinc Finger"/>
    <property type="match status" value="2"/>
</dbReference>
<sequence length="1073" mass="119099">MDVTSLKPSVNQASRMIPHVTPASPSLSHSAHRLQKLCQQEGDDCDRGELVSPVHPVTLSFKMASAAGAPQNLDRQMMVGRNGFLDRNSFGLLKDSGLGVDQDNNLSPDISVMQLSSGNPGIGMMSGKQCLGFGEAGMGSEEDEEMPLECVKCGQDFHNMQDYVDHACHVRKASLLAGTQDFQVERDAYCGLSGDKTEGYQSDVETFNGKIVYNPDGSAYIIEGSDSEDSDLEGLDVPKLEGAIVDRKGLATWPSAPPIPPIASAVFVPKNTSGWSNLLRTSSTDSVHGKSHGAPLMHSFRVYDVRHLRGTGGSEYKVIDTSSGNEPQGQELPAKPILMCFICKLSFGYAKSFLTHATGEHNMNLIEAERTLILRPTASAIIQGIGKDKDPLMSFLEPLQLPPSNKSSCTGSGGQATSTSNLPFFFPPAASTPVSKHQTAPTKVSYVYTKPKMSKDITRSPLSDNLDQHSDDSCSKVSTDFWHAHCKEQASTPSTDENSTEHDGNLMQSCRPEHVTSKNIVPSPRPTNTSSPTSITDSHNFEASKQDASEPMCVQESMPISSASLASLTGEHLGFFGSCDEHPQGRTQDVECPKCDMVLSSSQSLGGHLTMMHSRNSCKTLKCPKCNWHYKYQETLEIHMKEKHPDNDAQCFWCMRNEPHPRLARGETYSCGYKPYRCEVCNYSTTTKGNLSIHMQSDKHMNNMQELANGSTDMKLAGTSNHSNSTQNKPYHEDSQFKKMKPKQPWRCEVCNYETMVARNLRIHITSEKHTHNMMVLQQNVKHMQRDMQIHMNQLIMMGQQDPSVFGLPNPLNPGIYPYDQTMLVPGTPPGFDIPISMAHENGAPPEEVISDMSDASKLFQCCICNQHFTDNLDALHQHLQLDRTKQRESENISIANGTYICNLCTYKTNLKANFQLHCKTDKHIQRLQMVNHIKEGGPENEWKLGFINASNPTQVRCNACNFYTSSVHKLQVHASSIQHESNATVFRLLQLALMRLQSSLGTNNIGRYYYRCVLCECNVRTKQTMVHHARTLKHIQHEQAGQLAIDPRDIFVAVTLHDGENIIYEYDDDIGK</sequence>
<feature type="region of interest" description="Disordered" evidence="10">
    <location>
        <begin position="713"/>
        <end position="738"/>
    </location>
</feature>
<evidence type="ECO:0000313" key="12">
    <source>
        <dbReference type="EMBL" id="PVD21068.1"/>
    </source>
</evidence>
<keyword evidence="2" id="KW-0479">Metal-binding</keyword>
<evidence type="ECO:0000256" key="2">
    <source>
        <dbReference type="ARBA" id="ARBA00022723"/>
    </source>
</evidence>
<dbReference type="Proteomes" id="UP000245119">
    <property type="component" value="Linkage Group LG12"/>
</dbReference>
<dbReference type="InterPro" id="IPR013087">
    <property type="entry name" value="Znf_C2H2_type"/>
</dbReference>
<keyword evidence="4 9" id="KW-0863">Zinc-finger</keyword>
<keyword evidence="6" id="KW-0238">DNA-binding</keyword>
<dbReference type="EMBL" id="PZQS01000012">
    <property type="protein sequence ID" value="PVD21068.1"/>
    <property type="molecule type" value="Genomic_DNA"/>
</dbReference>
<dbReference type="SMART" id="SM00355">
    <property type="entry name" value="ZnF_C2H2"/>
    <property type="match status" value="9"/>
</dbReference>
<dbReference type="SUPFAM" id="SSF57667">
    <property type="entry name" value="beta-beta-alpha zinc fingers"/>
    <property type="match status" value="1"/>
</dbReference>
<dbReference type="GO" id="GO:0005634">
    <property type="term" value="C:nucleus"/>
    <property type="evidence" value="ECO:0007669"/>
    <property type="project" value="UniProtKB-SubCell"/>
</dbReference>
<evidence type="ECO:0000256" key="3">
    <source>
        <dbReference type="ARBA" id="ARBA00022737"/>
    </source>
</evidence>
<comment type="caution">
    <text evidence="12">The sequence shown here is derived from an EMBL/GenBank/DDBJ whole genome shotgun (WGS) entry which is preliminary data.</text>
</comment>
<protein>
    <recommendedName>
        <fullName evidence="11">C2H2-type domain-containing protein</fullName>
    </recommendedName>
</protein>
<feature type="compositionally biased region" description="Polar residues" evidence="10">
    <location>
        <begin position="713"/>
        <end position="729"/>
    </location>
</feature>
<evidence type="ECO:0000256" key="5">
    <source>
        <dbReference type="ARBA" id="ARBA00022833"/>
    </source>
</evidence>
<proteinExistence type="predicted"/>
<feature type="compositionally biased region" description="Low complexity" evidence="10">
    <location>
        <begin position="526"/>
        <end position="536"/>
    </location>
</feature>
<dbReference type="PANTHER" id="PTHR45891">
    <property type="entry name" value="ZINC FINGER HOMEOBOX PROTEIN"/>
    <property type="match status" value="1"/>
</dbReference>
<evidence type="ECO:0000256" key="7">
    <source>
        <dbReference type="ARBA" id="ARBA00023155"/>
    </source>
</evidence>
<dbReference type="Pfam" id="PF12874">
    <property type="entry name" value="zf-met"/>
    <property type="match status" value="1"/>
</dbReference>
<evidence type="ECO:0000256" key="10">
    <source>
        <dbReference type="SAM" id="MobiDB-lite"/>
    </source>
</evidence>
<dbReference type="STRING" id="400727.A0A2T7NIU0"/>
<feature type="region of interest" description="Disordered" evidence="10">
    <location>
        <begin position="489"/>
        <end position="544"/>
    </location>
</feature>
<dbReference type="PANTHER" id="PTHR45891:SF3">
    <property type="entry name" value="ZINC FINGER PROTEIN 2"/>
    <property type="match status" value="1"/>
</dbReference>
<dbReference type="AlphaFoldDB" id="A0A2T7NIU0"/>
<keyword evidence="8" id="KW-0539">Nucleus</keyword>
<dbReference type="InterPro" id="IPR051968">
    <property type="entry name" value="ZnFinger_Homeobox_TR"/>
</dbReference>
<feature type="region of interest" description="Disordered" evidence="10">
    <location>
        <begin position="454"/>
        <end position="474"/>
    </location>
</feature>
<evidence type="ECO:0000256" key="8">
    <source>
        <dbReference type="ARBA" id="ARBA00023242"/>
    </source>
</evidence>
<organism evidence="12 13">
    <name type="scientific">Pomacea canaliculata</name>
    <name type="common">Golden apple snail</name>
    <dbReference type="NCBI Taxonomy" id="400727"/>
    <lineage>
        <taxon>Eukaryota</taxon>
        <taxon>Metazoa</taxon>
        <taxon>Spiralia</taxon>
        <taxon>Lophotrochozoa</taxon>
        <taxon>Mollusca</taxon>
        <taxon>Gastropoda</taxon>
        <taxon>Caenogastropoda</taxon>
        <taxon>Architaenioglossa</taxon>
        <taxon>Ampullarioidea</taxon>
        <taxon>Ampullariidae</taxon>
        <taxon>Pomacea</taxon>
    </lineage>
</organism>
<gene>
    <name evidence="12" type="ORF">C0Q70_19234</name>
</gene>
<reference evidence="12 13" key="1">
    <citation type="submission" date="2018-04" db="EMBL/GenBank/DDBJ databases">
        <title>The genome of golden apple snail Pomacea canaliculata provides insight into stress tolerance and invasive adaptation.</title>
        <authorList>
            <person name="Liu C."/>
            <person name="Liu B."/>
            <person name="Ren Y."/>
            <person name="Zhang Y."/>
            <person name="Wang H."/>
            <person name="Li S."/>
            <person name="Jiang F."/>
            <person name="Yin L."/>
            <person name="Zhang G."/>
            <person name="Qian W."/>
            <person name="Fan W."/>
        </authorList>
    </citation>
    <scope>NUCLEOTIDE SEQUENCE [LARGE SCALE GENOMIC DNA]</scope>
    <source>
        <strain evidence="12">SZHN2017</strain>
        <tissue evidence="12">Muscle</tissue>
    </source>
</reference>
<dbReference type="GO" id="GO:0000981">
    <property type="term" value="F:DNA-binding transcription factor activity, RNA polymerase II-specific"/>
    <property type="evidence" value="ECO:0007669"/>
    <property type="project" value="TreeGrafter"/>
</dbReference>
<dbReference type="PROSITE" id="PS00028">
    <property type="entry name" value="ZINC_FINGER_C2H2_1"/>
    <property type="match status" value="3"/>
</dbReference>
<dbReference type="InterPro" id="IPR036236">
    <property type="entry name" value="Znf_C2H2_sf"/>
</dbReference>
<dbReference type="Pfam" id="PF00096">
    <property type="entry name" value="zf-C2H2"/>
    <property type="match status" value="1"/>
</dbReference>
<keyword evidence="5" id="KW-0862">Zinc</keyword>
<keyword evidence="7" id="KW-0371">Homeobox</keyword>
<dbReference type="Pfam" id="PF24056">
    <property type="entry name" value="zf-C2H2_ZFHX3"/>
    <property type="match status" value="1"/>
</dbReference>
<keyword evidence="3" id="KW-0677">Repeat</keyword>
<evidence type="ECO:0000256" key="1">
    <source>
        <dbReference type="ARBA" id="ARBA00004123"/>
    </source>
</evidence>
<dbReference type="GO" id="GO:0000978">
    <property type="term" value="F:RNA polymerase II cis-regulatory region sequence-specific DNA binding"/>
    <property type="evidence" value="ECO:0007669"/>
    <property type="project" value="TreeGrafter"/>
</dbReference>
<evidence type="ECO:0000256" key="9">
    <source>
        <dbReference type="PROSITE-ProRule" id="PRU00042"/>
    </source>
</evidence>
<dbReference type="PROSITE" id="PS50157">
    <property type="entry name" value="ZINC_FINGER_C2H2_2"/>
    <property type="match status" value="1"/>
</dbReference>
<evidence type="ECO:0000313" key="13">
    <source>
        <dbReference type="Proteomes" id="UP000245119"/>
    </source>
</evidence>
<name>A0A2T7NIU0_POMCA</name>
<keyword evidence="13" id="KW-1185">Reference proteome</keyword>
<evidence type="ECO:0000256" key="4">
    <source>
        <dbReference type="ARBA" id="ARBA00022771"/>
    </source>
</evidence>
<feature type="domain" description="C2H2-type" evidence="11">
    <location>
        <begin position="676"/>
        <end position="705"/>
    </location>
</feature>
<evidence type="ECO:0000256" key="6">
    <source>
        <dbReference type="ARBA" id="ARBA00023125"/>
    </source>
</evidence>